<dbReference type="EMBL" id="SRLO01012025">
    <property type="protein sequence ID" value="TNN25639.1"/>
    <property type="molecule type" value="Genomic_DNA"/>
</dbReference>
<reference evidence="6 7" key="1">
    <citation type="submission" date="2019-03" db="EMBL/GenBank/DDBJ databases">
        <title>First draft genome of Liparis tanakae, snailfish: a comprehensive survey of snailfish specific genes.</title>
        <authorList>
            <person name="Kim W."/>
            <person name="Song I."/>
            <person name="Jeong J.-H."/>
            <person name="Kim D."/>
            <person name="Kim S."/>
            <person name="Ryu S."/>
            <person name="Song J.Y."/>
            <person name="Lee S.K."/>
        </authorList>
    </citation>
    <scope>NUCLEOTIDE SEQUENCE [LARGE SCALE GENOMIC DNA]</scope>
    <source>
        <tissue evidence="6">Muscle</tissue>
    </source>
</reference>
<feature type="domain" description="AIG1-type G" evidence="5">
    <location>
        <begin position="9"/>
        <end position="218"/>
    </location>
</feature>
<keyword evidence="3" id="KW-0342">GTP-binding</keyword>
<sequence>MLIFARALSNSKRIVLLGKTGVGKSSVANTIFGKPRFKIGHSVNSETKECQAVTVSVNGRNITLIDSPGFFDTDQPEDEMKSAILRCVTEFTSGPQAFLIVLRVEKYTEQEQAVIAKMHEYFSDELFQFATVLFTHGDQLREGQTIENFICDNKLVMELVKKCGGRCHVIDNKYWKNNPEEEYRNNQVQVKKLLKTIDQIIKANNGGCYTNEMLEAVGERIKQEEQRIRRGGGDKTDDQIRKEAKENVFKGLSVLLATVPSVALIGALFTGGGSLVVVPIVAAGTAIVAWCKGWF</sequence>
<feature type="transmembrane region" description="Helical" evidence="4">
    <location>
        <begin position="275"/>
        <end position="294"/>
    </location>
</feature>
<keyword evidence="4" id="KW-0472">Membrane</keyword>
<accession>A0A4Z2EA02</accession>
<keyword evidence="2" id="KW-0547">Nucleotide-binding</keyword>
<evidence type="ECO:0000256" key="4">
    <source>
        <dbReference type="SAM" id="Phobius"/>
    </source>
</evidence>
<protein>
    <submittedName>
        <fullName evidence="6">GTPase IMAP family member 7</fullName>
    </submittedName>
</protein>
<keyword evidence="4" id="KW-0812">Transmembrane</keyword>
<comment type="similarity">
    <text evidence="1">Belongs to the TRAFAC class TrmE-Era-EngA-EngB-Septin-like GTPase superfamily. AIG1/Toc34/Toc159-like paraseptin GTPase family. IAN subfamily.</text>
</comment>
<dbReference type="Pfam" id="PF04548">
    <property type="entry name" value="AIG1"/>
    <property type="match status" value="1"/>
</dbReference>
<name>A0A4Z2EA02_9TELE</name>
<dbReference type="FunFam" id="3.40.50.300:FF:000366">
    <property type="entry name" value="GTPase, IMAP family member 2"/>
    <property type="match status" value="1"/>
</dbReference>
<keyword evidence="7" id="KW-1185">Reference proteome</keyword>
<dbReference type="AlphaFoldDB" id="A0A4Z2EA02"/>
<evidence type="ECO:0000259" key="5">
    <source>
        <dbReference type="PROSITE" id="PS51720"/>
    </source>
</evidence>
<dbReference type="InterPro" id="IPR045058">
    <property type="entry name" value="GIMA/IAN/Toc"/>
</dbReference>
<evidence type="ECO:0000256" key="1">
    <source>
        <dbReference type="ARBA" id="ARBA00008535"/>
    </source>
</evidence>
<feature type="transmembrane region" description="Helical" evidence="4">
    <location>
        <begin position="248"/>
        <end position="269"/>
    </location>
</feature>
<dbReference type="Proteomes" id="UP000314294">
    <property type="component" value="Unassembled WGS sequence"/>
</dbReference>
<dbReference type="PANTHER" id="PTHR10903:SF62">
    <property type="entry name" value="GTPASE IMAP FAMILY MEMBER 4-LIKE-RELATED"/>
    <property type="match status" value="1"/>
</dbReference>
<dbReference type="InterPro" id="IPR006703">
    <property type="entry name" value="G_AIG1"/>
</dbReference>
<dbReference type="OrthoDB" id="425923at2759"/>
<dbReference type="GO" id="GO:0005525">
    <property type="term" value="F:GTP binding"/>
    <property type="evidence" value="ECO:0007669"/>
    <property type="project" value="UniProtKB-KW"/>
</dbReference>
<keyword evidence="4" id="KW-1133">Transmembrane helix</keyword>
<dbReference type="Gene3D" id="3.40.50.300">
    <property type="entry name" value="P-loop containing nucleotide triphosphate hydrolases"/>
    <property type="match status" value="1"/>
</dbReference>
<gene>
    <name evidence="6" type="primary">GIMAP7_16</name>
    <name evidence="6" type="ORF">EYF80_064230</name>
</gene>
<organism evidence="6 7">
    <name type="scientific">Liparis tanakae</name>
    <name type="common">Tanaka's snailfish</name>
    <dbReference type="NCBI Taxonomy" id="230148"/>
    <lineage>
        <taxon>Eukaryota</taxon>
        <taxon>Metazoa</taxon>
        <taxon>Chordata</taxon>
        <taxon>Craniata</taxon>
        <taxon>Vertebrata</taxon>
        <taxon>Euteleostomi</taxon>
        <taxon>Actinopterygii</taxon>
        <taxon>Neopterygii</taxon>
        <taxon>Teleostei</taxon>
        <taxon>Neoteleostei</taxon>
        <taxon>Acanthomorphata</taxon>
        <taxon>Eupercaria</taxon>
        <taxon>Perciformes</taxon>
        <taxon>Cottioidei</taxon>
        <taxon>Cottales</taxon>
        <taxon>Liparidae</taxon>
        <taxon>Liparis</taxon>
    </lineage>
</organism>
<proteinExistence type="inferred from homology"/>
<dbReference type="PANTHER" id="PTHR10903">
    <property type="entry name" value="GTPASE, IMAP FAMILY MEMBER-RELATED"/>
    <property type="match status" value="1"/>
</dbReference>
<evidence type="ECO:0000313" key="7">
    <source>
        <dbReference type="Proteomes" id="UP000314294"/>
    </source>
</evidence>
<dbReference type="SUPFAM" id="SSF52540">
    <property type="entry name" value="P-loop containing nucleoside triphosphate hydrolases"/>
    <property type="match status" value="1"/>
</dbReference>
<dbReference type="InterPro" id="IPR027417">
    <property type="entry name" value="P-loop_NTPase"/>
</dbReference>
<evidence type="ECO:0000256" key="2">
    <source>
        <dbReference type="ARBA" id="ARBA00022741"/>
    </source>
</evidence>
<dbReference type="PROSITE" id="PS51720">
    <property type="entry name" value="G_AIG1"/>
    <property type="match status" value="1"/>
</dbReference>
<evidence type="ECO:0000256" key="3">
    <source>
        <dbReference type="ARBA" id="ARBA00023134"/>
    </source>
</evidence>
<comment type="caution">
    <text evidence="6">The sequence shown here is derived from an EMBL/GenBank/DDBJ whole genome shotgun (WGS) entry which is preliminary data.</text>
</comment>
<evidence type="ECO:0000313" key="6">
    <source>
        <dbReference type="EMBL" id="TNN25639.1"/>
    </source>
</evidence>